<dbReference type="PANTHER" id="PTHR42920:SF5">
    <property type="entry name" value="EAMA DOMAIN-CONTAINING PROTEIN"/>
    <property type="match status" value="1"/>
</dbReference>
<feature type="transmembrane region" description="Helical" evidence="8">
    <location>
        <begin position="40"/>
        <end position="57"/>
    </location>
</feature>
<feature type="transmembrane region" description="Helical" evidence="8">
    <location>
        <begin position="210"/>
        <end position="228"/>
    </location>
</feature>
<proteinExistence type="inferred from homology"/>
<organism evidence="10 11">
    <name type="scientific">Saccharibacillus alkalitolerans</name>
    <dbReference type="NCBI Taxonomy" id="2705290"/>
    <lineage>
        <taxon>Bacteria</taxon>
        <taxon>Bacillati</taxon>
        <taxon>Bacillota</taxon>
        <taxon>Bacilli</taxon>
        <taxon>Bacillales</taxon>
        <taxon>Paenibacillaceae</taxon>
        <taxon>Saccharibacillus</taxon>
    </lineage>
</organism>
<evidence type="ECO:0000256" key="4">
    <source>
        <dbReference type="ARBA" id="ARBA00022692"/>
    </source>
</evidence>
<comment type="similarity">
    <text evidence="2">Belongs to the EamA transporter family.</text>
</comment>
<feature type="transmembrane region" description="Helical" evidence="8">
    <location>
        <begin position="12"/>
        <end position="28"/>
    </location>
</feature>
<evidence type="ECO:0000256" key="8">
    <source>
        <dbReference type="SAM" id="Phobius"/>
    </source>
</evidence>
<feature type="transmembrane region" description="Helical" evidence="8">
    <location>
        <begin position="240"/>
        <end position="259"/>
    </location>
</feature>
<evidence type="ECO:0000256" key="6">
    <source>
        <dbReference type="ARBA" id="ARBA00023136"/>
    </source>
</evidence>
<keyword evidence="4 8" id="KW-0812">Transmembrane</keyword>
<reference evidence="10 11" key="1">
    <citation type="submission" date="2020-01" db="EMBL/GenBank/DDBJ databases">
        <title>Polyphasic characterisation and genomic insights into a novel alkali tolerant bacterium VR-M41.</title>
        <authorList>
            <person name="Vemuluri V.R."/>
        </authorList>
    </citation>
    <scope>NUCLEOTIDE SEQUENCE [LARGE SCALE GENOMIC DNA]</scope>
    <source>
        <strain evidence="10 11">VR-M41</strain>
    </source>
</reference>
<feature type="transmembrane region" description="Helical" evidence="8">
    <location>
        <begin position="69"/>
        <end position="89"/>
    </location>
</feature>
<feature type="transmembrane region" description="Helical" evidence="8">
    <location>
        <begin position="265"/>
        <end position="283"/>
    </location>
</feature>
<keyword evidence="5 8" id="KW-1133">Transmembrane helix</keyword>
<protein>
    <submittedName>
        <fullName evidence="10">DMT family transporter</fullName>
    </submittedName>
</protein>
<gene>
    <name evidence="10" type="ORF">GYN08_05580</name>
</gene>
<dbReference type="SUPFAM" id="SSF103481">
    <property type="entry name" value="Multidrug resistance efflux transporter EmrE"/>
    <property type="match status" value="2"/>
</dbReference>
<sequence length="319" mass="34120">MKLRMTKKTADLAIALVSVGWGSSYLLMKMGLDGMGPFTLLAWRFLLAFALTAPLFWRRARSADLKTIGQSALLGFVMFVMLSLLITGLQTTTASSAGFLTSAMVVFVPLLQFAITRRKPNLATVCGIVLTMGGIALLTLRHSLTFEFGSVLCLLGAFVYAVHILLTNRFARRSDGLTLGVLQIGFIGLFGLIFGFLLETPSMPRGASGWTAVVGLAVICSAFGFIMQTVAQKYTTPERIGVLFSLEPVFAALFGFLFLGEMLGIQGYLGALLILGGVLVSGLKPSPSRALPRPPRLPGRSRRSSERVRTVDAGSGTGA</sequence>
<dbReference type="PANTHER" id="PTHR42920">
    <property type="entry name" value="OS03G0707200 PROTEIN-RELATED"/>
    <property type="match status" value="1"/>
</dbReference>
<evidence type="ECO:0000259" key="9">
    <source>
        <dbReference type="Pfam" id="PF00892"/>
    </source>
</evidence>
<evidence type="ECO:0000256" key="3">
    <source>
        <dbReference type="ARBA" id="ARBA00022475"/>
    </source>
</evidence>
<feature type="region of interest" description="Disordered" evidence="7">
    <location>
        <begin position="285"/>
        <end position="319"/>
    </location>
</feature>
<dbReference type="InterPro" id="IPR000620">
    <property type="entry name" value="EamA_dom"/>
</dbReference>
<evidence type="ECO:0000256" key="7">
    <source>
        <dbReference type="SAM" id="MobiDB-lite"/>
    </source>
</evidence>
<accession>A0ABX0F1C8</accession>
<dbReference type="EMBL" id="JAAFGS010000001">
    <property type="protein sequence ID" value="NGZ74783.1"/>
    <property type="molecule type" value="Genomic_DNA"/>
</dbReference>
<comment type="subcellular location">
    <subcellularLocation>
        <location evidence="1">Cell membrane</location>
        <topology evidence="1">Multi-pass membrane protein</topology>
    </subcellularLocation>
</comment>
<dbReference type="Pfam" id="PF00892">
    <property type="entry name" value="EamA"/>
    <property type="match status" value="2"/>
</dbReference>
<evidence type="ECO:0000256" key="5">
    <source>
        <dbReference type="ARBA" id="ARBA00022989"/>
    </source>
</evidence>
<evidence type="ECO:0000313" key="10">
    <source>
        <dbReference type="EMBL" id="NGZ74783.1"/>
    </source>
</evidence>
<keyword evidence="3" id="KW-1003">Cell membrane</keyword>
<feature type="transmembrane region" description="Helical" evidence="8">
    <location>
        <begin position="178"/>
        <end position="198"/>
    </location>
</feature>
<dbReference type="InterPro" id="IPR037185">
    <property type="entry name" value="EmrE-like"/>
</dbReference>
<dbReference type="InterPro" id="IPR051258">
    <property type="entry name" value="Diverse_Substrate_Transporter"/>
</dbReference>
<feature type="transmembrane region" description="Helical" evidence="8">
    <location>
        <begin position="122"/>
        <end position="140"/>
    </location>
</feature>
<comment type="caution">
    <text evidence="10">The sequence shown here is derived from an EMBL/GenBank/DDBJ whole genome shotgun (WGS) entry which is preliminary data.</text>
</comment>
<feature type="transmembrane region" description="Helical" evidence="8">
    <location>
        <begin position="146"/>
        <end position="166"/>
    </location>
</feature>
<feature type="transmembrane region" description="Helical" evidence="8">
    <location>
        <begin position="95"/>
        <end position="115"/>
    </location>
</feature>
<dbReference type="Proteomes" id="UP000800303">
    <property type="component" value="Unassembled WGS sequence"/>
</dbReference>
<evidence type="ECO:0000313" key="11">
    <source>
        <dbReference type="Proteomes" id="UP000800303"/>
    </source>
</evidence>
<keyword evidence="11" id="KW-1185">Reference proteome</keyword>
<evidence type="ECO:0000256" key="2">
    <source>
        <dbReference type="ARBA" id="ARBA00007362"/>
    </source>
</evidence>
<feature type="domain" description="EamA" evidence="9">
    <location>
        <begin position="10"/>
        <end position="139"/>
    </location>
</feature>
<evidence type="ECO:0000256" key="1">
    <source>
        <dbReference type="ARBA" id="ARBA00004651"/>
    </source>
</evidence>
<feature type="domain" description="EamA" evidence="9">
    <location>
        <begin position="148"/>
        <end position="281"/>
    </location>
</feature>
<name>A0ABX0F1C8_9BACL</name>
<keyword evidence="6 8" id="KW-0472">Membrane</keyword>